<evidence type="ECO:0000256" key="9">
    <source>
        <dbReference type="ARBA" id="ARBA00023136"/>
    </source>
</evidence>
<evidence type="ECO:0000256" key="4">
    <source>
        <dbReference type="ARBA" id="ARBA00022519"/>
    </source>
</evidence>
<evidence type="ECO:0000256" key="8">
    <source>
        <dbReference type="ARBA" id="ARBA00022989"/>
    </source>
</evidence>
<dbReference type="SMART" id="SM00382">
    <property type="entry name" value="AAA"/>
    <property type="match status" value="1"/>
</dbReference>
<dbReference type="SUPFAM" id="SSF52540">
    <property type="entry name" value="P-loop containing nucleoside triphosphate hydrolases"/>
    <property type="match status" value="1"/>
</dbReference>
<dbReference type="InterPro" id="IPR011527">
    <property type="entry name" value="ABC1_TM_dom"/>
</dbReference>
<dbReference type="Proteomes" id="UP000257139">
    <property type="component" value="Chromosome CBM2594_a"/>
</dbReference>
<evidence type="ECO:0000256" key="2">
    <source>
        <dbReference type="ARBA" id="ARBA00022448"/>
    </source>
</evidence>
<keyword evidence="9" id="KW-0472">Membrane</keyword>
<dbReference type="InterPro" id="IPR036640">
    <property type="entry name" value="ABC1_TM_sf"/>
</dbReference>
<comment type="caution">
    <text evidence="10">The sequence shown here is derived from an EMBL/GenBank/DDBJ whole genome shotgun (WGS) entry which is preliminary data.</text>
</comment>
<dbReference type="Gene3D" id="3.40.50.300">
    <property type="entry name" value="P-loop containing nucleotide triphosphate hydrolases"/>
    <property type="match status" value="1"/>
</dbReference>
<reference evidence="10 11" key="1">
    <citation type="submission" date="2018-01" db="EMBL/GenBank/DDBJ databases">
        <authorList>
            <person name="Clerissi C."/>
        </authorList>
    </citation>
    <scope>NUCLEOTIDE SEQUENCE [LARGE SCALE GENOMIC DNA]</scope>
    <source>
        <strain evidence="10">Cupriavidus taiwanensis STM 6021</strain>
    </source>
</reference>
<dbReference type="Pfam" id="PF00005">
    <property type="entry name" value="ABC_tran"/>
    <property type="match status" value="1"/>
</dbReference>
<keyword evidence="4" id="KW-0997">Cell inner membrane</keyword>
<dbReference type="GO" id="GO:0005524">
    <property type="term" value="F:ATP binding"/>
    <property type="evidence" value="ECO:0007669"/>
    <property type="project" value="UniProtKB-KW"/>
</dbReference>
<organism evidence="10 11">
    <name type="scientific">Cupriavidus taiwanensis</name>
    <dbReference type="NCBI Taxonomy" id="164546"/>
    <lineage>
        <taxon>Bacteria</taxon>
        <taxon>Pseudomonadati</taxon>
        <taxon>Pseudomonadota</taxon>
        <taxon>Betaproteobacteria</taxon>
        <taxon>Burkholderiales</taxon>
        <taxon>Burkholderiaceae</taxon>
        <taxon>Cupriavidus</taxon>
    </lineage>
</organism>
<keyword evidence="5" id="KW-0812">Transmembrane</keyword>
<dbReference type="PROSITE" id="PS00211">
    <property type="entry name" value="ABC_TRANSPORTER_1"/>
    <property type="match status" value="1"/>
</dbReference>
<dbReference type="PROSITE" id="PS50893">
    <property type="entry name" value="ABC_TRANSPORTER_2"/>
    <property type="match status" value="1"/>
</dbReference>
<keyword evidence="7 10" id="KW-0067">ATP-binding</keyword>
<evidence type="ECO:0000256" key="7">
    <source>
        <dbReference type="ARBA" id="ARBA00022840"/>
    </source>
</evidence>
<protein>
    <submittedName>
        <fullName evidence="10">Putative ABC transporter, ATP-binding membrane component</fullName>
    </submittedName>
</protein>
<dbReference type="GO" id="GO:0015421">
    <property type="term" value="F:ABC-type oligopeptide transporter activity"/>
    <property type="evidence" value="ECO:0007669"/>
    <property type="project" value="TreeGrafter"/>
</dbReference>
<evidence type="ECO:0000256" key="1">
    <source>
        <dbReference type="ARBA" id="ARBA00004651"/>
    </source>
</evidence>
<keyword evidence="8" id="KW-1133">Transmembrane helix</keyword>
<dbReference type="SUPFAM" id="SSF90123">
    <property type="entry name" value="ABC transporter transmembrane region"/>
    <property type="match status" value="1"/>
</dbReference>
<dbReference type="PANTHER" id="PTHR43394:SF1">
    <property type="entry name" value="ATP-BINDING CASSETTE SUB-FAMILY B MEMBER 10, MITOCHONDRIAL"/>
    <property type="match status" value="1"/>
</dbReference>
<evidence type="ECO:0000256" key="6">
    <source>
        <dbReference type="ARBA" id="ARBA00022741"/>
    </source>
</evidence>
<dbReference type="InterPro" id="IPR003439">
    <property type="entry name" value="ABC_transporter-like_ATP-bd"/>
</dbReference>
<evidence type="ECO:0000313" key="10">
    <source>
        <dbReference type="EMBL" id="SPC09240.1"/>
    </source>
</evidence>
<keyword evidence="2" id="KW-0813">Transport</keyword>
<evidence type="ECO:0000313" key="11">
    <source>
        <dbReference type="Proteomes" id="UP000257139"/>
    </source>
</evidence>
<dbReference type="Gene3D" id="1.20.1560.10">
    <property type="entry name" value="ABC transporter type 1, transmembrane domain"/>
    <property type="match status" value="1"/>
</dbReference>
<dbReference type="GO" id="GO:0016887">
    <property type="term" value="F:ATP hydrolysis activity"/>
    <property type="evidence" value="ECO:0007669"/>
    <property type="project" value="InterPro"/>
</dbReference>
<dbReference type="InterPro" id="IPR027417">
    <property type="entry name" value="P-loop_NTPase"/>
</dbReference>
<dbReference type="RefSeq" id="WP_025582665.1">
    <property type="nucleotide sequence ID" value="NZ_LT976859.1"/>
</dbReference>
<dbReference type="AlphaFoldDB" id="A0A375FK14"/>
<dbReference type="CDD" id="cd18563">
    <property type="entry name" value="ABC_6TM_exporter_like"/>
    <property type="match status" value="1"/>
</dbReference>
<keyword evidence="6" id="KW-0547">Nucleotide-binding</keyword>
<dbReference type="InterPro" id="IPR017871">
    <property type="entry name" value="ABC_transporter-like_CS"/>
</dbReference>
<evidence type="ECO:0000256" key="5">
    <source>
        <dbReference type="ARBA" id="ARBA00022692"/>
    </source>
</evidence>
<dbReference type="Pfam" id="PF00664">
    <property type="entry name" value="ABC_membrane"/>
    <property type="match status" value="1"/>
</dbReference>
<proteinExistence type="predicted"/>
<accession>A0A375FK14</accession>
<gene>
    <name evidence="10" type="ORF">CBM2594_A40563</name>
</gene>
<dbReference type="GO" id="GO:0005886">
    <property type="term" value="C:plasma membrane"/>
    <property type="evidence" value="ECO:0007669"/>
    <property type="project" value="UniProtKB-SubCell"/>
</dbReference>
<dbReference type="PROSITE" id="PS50929">
    <property type="entry name" value="ABC_TM1F"/>
    <property type="match status" value="1"/>
</dbReference>
<dbReference type="PANTHER" id="PTHR43394">
    <property type="entry name" value="ATP-DEPENDENT PERMEASE MDL1, MITOCHONDRIAL"/>
    <property type="match status" value="1"/>
</dbReference>
<evidence type="ECO:0000256" key="3">
    <source>
        <dbReference type="ARBA" id="ARBA00022475"/>
    </source>
</evidence>
<comment type="subcellular location">
    <subcellularLocation>
        <location evidence="1">Cell membrane</location>
        <topology evidence="1">Multi-pass membrane protein</topology>
    </subcellularLocation>
</comment>
<dbReference type="FunFam" id="3.40.50.300:FF:000287">
    <property type="entry name" value="Multidrug ABC transporter ATP-binding protein"/>
    <property type="match status" value="1"/>
</dbReference>
<dbReference type="InterPro" id="IPR003593">
    <property type="entry name" value="AAA+_ATPase"/>
</dbReference>
<keyword evidence="3" id="KW-1003">Cell membrane</keyword>
<sequence>MTQSSLPVPTATAADEPWQAEAGSWLRPGETVLAGLALDLDARLHFTQGWLVVTDQRIVARAPGEKIVREWNIAPALRLSHTDHAGVGTLELSGPAGRLATWRYTLGYNPAALRLADQFEAQRDAAASRPASGGGEVLCPTCKAPLPPDEEQCPQCSRELETPPSTWALLRLWRFARPYRWQLLGGFLLTLLSTAATLVPPYLTMPLMDKVLIPFQNGVPIDYGLVRLYLAGLLGAALVAWSLGWARTYLLARVSERIGADLRTTTYEHLLKLSLEYFGGKRTGDLMARIGSESDRICVFLSLHLLDFATDVLMILMTAVILVSINPWLALVTLVPLPFIAWMIHLVRDRLRHGFEKIDRIWSEITNVLADTIPGIRVVKAFAQEKREVTRFREANKHNLAINDRVNAVWSLFTPTVTLLTEIGLLIVWVFGIWQVSHSAITVGVLVAFLTYISRFYTRLDSMSRIVSVTQKAAAGAKRIFDILDHVSSVPEPARPARLDRVEGAIDMSDLGFRYGNRAVIRGLNLSIAPGEMIGLVGHSGSGKSTLVNLICRFYDVSEGAIRVDGVDIRSLPVSEYRRHIGLVLQEPFLFFGTIADNIAYGKPDATREEIIAAARAAHAHEFILRLPHGYDSLVGERGQALSGGERQRISIARALLINPRILIMDEATSSVDTATEKEIQKALDNLVQGRTTIAIAHRLSTLRKADRLVVMDRGQIVEVGSHDELLLREGAYYKLYQAQARNVDTEDDDAEAPIQIPETAHAQ</sequence>
<name>A0A375FK14_9BURK</name>
<dbReference type="InterPro" id="IPR039421">
    <property type="entry name" value="Type_1_exporter"/>
</dbReference>
<dbReference type="EMBL" id="OGUU01000008">
    <property type="protein sequence ID" value="SPC09240.1"/>
    <property type="molecule type" value="Genomic_DNA"/>
</dbReference>